<sequence length="107" mass="11557">MVLFGNSNSLKPLEGDAPRLLRMTPLHHSLRVARPKGDRRTCNESGPEEDAQSDAGSTASAPGFTGDKASFPKSCDLANEKLHELANGLPENETKMMNCLVKPPIIE</sequence>
<proteinExistence type="predicted"/>
<gene>
    <name evidence="2" type="ORF">RUM43_005010</name>
</gene>
<accession>A0AAN8SBI2</accession>
<dbReference type="EMBL" id="JAWJWE010000002">
    <property type="protein sequence ID" value="KAK6643500.1"/>
    <property type="molecule type" value="Genomic_DNA"/>
</dbReference>
<organism evidence="2 3">
    <name type="scientific">Polyplax serrata</name>
    <name type="common">Common mouse louse</name>
    <dbReference type="NCBI Taxonomy" id="468196"/>
    <lineage>
        <taxon>Eukaryota</taxon>
        <taxon>Metazoa</taxon>
        <taxon>Ecdysozoa</taxon>
        <taxon>Arthropoda</taxon>
        <taxon>Hexapoda</taxon>
        <taxon>Insecta</taxon>
        <taxon>Pterygota</taxon>
        <taxon>Neoptera</taxon>
        <taxon>Paraneoptera</taxon>
        <taxon>Psocodea</taxon>
        <taxon>Troctomorpha</taxon>
        <taxon>Phthiraptera</taxon>
        <taxon>Anoplura</taxon>
        <taxon>Polyplacidae</taxon>
        <taxon>Polyplax</taxon>
    </lineage>
</organism>
<evidence type="ECO:0000313" key="2">
    <source>
        <dbReference type="EMBL" id="KAK6643500.1"/>
    </source>
</evidence>
<evidence type="ECO:0000313" key="3">
    <source>
        <dbReference type="Proteomes" id="UP001372834"/>
    </source>
</evidence>
<feature type="region of interest" description="Disordered" evidence="1">
    <location>
        <begin position="31"/>
        <end position="73"/>
    </location>
</feature>
<comment type="caution">
    <text evidence="2">The sequence shown here is derived from an EMBL/GenBank/DDBJ whole genome shotgun (WGS) entry which is preliminary data.</text>
</comment>
<protein>
    <submittedName>
        <fullName evidence="2">Uncharacterized protein</fullName>
    </submittedName>
</protein>
<evidence type="ECO:0000256" key="1">
    <source>
        <dbReference type="SAM" id="MobiDB-lite"/>
    </source>
</evidence>
<reference evidence="2 3" key="1">
    <citation type="submission" date="2023-10" db="EMBL/GenBank/DDBJ databases">
        <title>Genomes of two closely related lineages of the louse Polyplax serrata with different host specificities.</title>
        <authorList>
            <person name="Martinu J."/>
            <person name="Tarabai H."/>
            <person name="Stefka J."/>
            <person name="Hypsa V."/>
        </authorList>
    </citation>
    <scope>NUCLEOTIDE SEQUENCE [LARGE SCALE GENOMIC DNA]</scope>
    <source>
        <strain evidence="2">HR10_N</strain>
    </source>
</reference>
<name>A0AAN8SBI2_POLSC</name>
<dbReference type="AlphaFoldDB" id="A0AAN8SBI2"/>
<dbReference type="Proteomes" id="UP001372834">
    <property type="component" value="Unassembled WGS sequence"/>
</dbReference>